<feature type="compositionally biased region" description="Basic and acidic residues" evidence="1">
    <location>
        <begin position="123"/>
        <end position="139"/>
    </location>
</feature>
<evidence type="ECO:0000313" key="2">
    <source>
        <dbReference type="EMBL" id="BAC12294.1"/>
    </source>
</evidence>
<dbReference type="EMBL" id="BA000028">
    <property type="protein sequence ID" value="BAC12294.1"/>
    <property type="molecule type" value="Genomic_DNA"/>
</dbReference>
<evidence type="ECO:0000256" key="1">
    <source>
        <dbReference type="SAM" id="MobiDB-lite"/>
    </source>
</evidence>
<dbReference type="eggNOG" id="ENOG5032BQ1">
    <property type="taxonomic scope" value="Bacteria"/>
</dbReference>
<keyword evidence="3" id="KW-1185">Reference proteome</keyword>
<feature type="region of interest" description="Disordered" evidence="1">
    <location>
        <begin position="115"/>
        <end position="139"/>
    </location>
</feature>
<reference evidence="2 3" key="2">
    <citation type="journal article" date="2002" name="Nucleic Acids Res.">
        <title>Genome sequence of Oceanobacillus iheyensis isolated from the Iheya Ridge and its unexpected adaptive capabilities to extreme environments.</title>
        <authorList>
            <person name="Takami H."/>
            <person name="Takaki Y."/>
            <person name="Uchiyama I."/>
        </authorList>
    </citation>
    <scope>NUCLEOTIDE SEQUENCE [LARGE SCALE GENOMIC DNA]</scope>
    <source>
        <strain evidence="3">DSM 14371 / CIP 107618 / JCM 11309 / KCTC 3954 / HTE831</strain>
    </source>
</reference>
<sequence>MDVFTINAELSRLQHRIYLNNIDLQTKQEYLERLKRTLNSIDSKLGDFRGNNQLCTKPECSRSTFFGNNADTVEGLRDSDIVPSYKDIADNQLYGKTDQIQSKIRELEGDISALNSSNNTMESSRRTLIDRRNEIGRSS</sequence>
<reference evidence="2 3" key="1">
    <citation type="journal article" date="2001" name="FEMS Microbiol. Lett.">
        <title>Oceanobacillus iheyensis gen. nov., sp. nov., a deep-sea extremely halotolerant and alkaliphilic species isolated from a depth of 1050 m on the Iheya Ridge.</title>
        <authorList>
            <person name="Lu J."/>
            <person name="Nogi Y."/>
            <person name="Takami H."/>
        </authorList>
    </citation>
    <scope>NUCLEOTIDE SEQUENCE [LARGE SCALE GENOMIC DNA]</scope>
    <source>
        <strain evidence="3">DSM 14371 / CIP 107618 / JCM 11309 / KCTC 3954 / HTE831</strain>
    </source>
</reference>
<dbReference type="KEGG" id="oih:OB0338"/>
<gene>
    <name evidence="2" type="ordered locus">OB0338</name>
</gene>
<organism evidence="2 3">
    <name type="scientific">Oceanobacillus iheyensis (strain DSM 14371 / CIP 107618 / JCM 11309 / KCTC 3954 / HTE831)</name>
    <dbReference type="NCBI Taxonomy" id="221109"/>
    <lineage>
        <taxon>Bacteria</taxon>
        <taxon>Bacillati</taxon>
        <taxon>Bacillota</taxon>
        <taxon>Bacilli</taxon>
        <taxon>Bacillales</taxon>
        <taxon>Bacillaceae</taxon>
        <taxon>Oceanobacillus</taxon>
    </lineage>
</organism>
<dbReference type="PhylomeDB" id="Q8ETC3"/>
<dbReference type="HOGENOM" id="CLU_1843071_0_0_9"/>
<proteinExistence type="predicted"/>
<evidence type="ECO:0000313" key="3">
    <source>
        <dbReference type="Proteomes" id="UP000000822"/>
    </source>
</evidence>
<protein>
    <submittedName>
        <fullName evidence="2">Hypothetical conserved protein</fullName>
    </submittedName>
</protein>
<accession>Q8ETC3</accession>
<dbReference type="RefSeq" id="WP_011064741.1">
    <property type="nucleotide sequence ID" value="NC_004193.1"/>
</dbReference>
<dbReference type="AlphaFoldDB" id="Q8ETC3"/>
<name>Q8ETC3_OCEIH</name>
<dbReference type="Proteomes" id="UP000000822">
    <property type="component" value="Chromosome"/>
</dbReference>
<dbReference type="OrthoDB" id="9888319at2"/>